<feature type="compositionally biased region" description="Acidic residues" evidence="7">
    <location>
        <begin position="2454"/>
        <end position="2503"/>
    </location>
</feature>
<dbReference type="Pfam" id="PF23247">
    <property type="entry name" value="LRR_RPS2"/>
    <property type="match status" value="9"/>
</dbReference>
<keyword evidence="13" id="KW-1185">Reference proteome</keyword>
<evidence type="ECO:0000256" key="5">
    <source>
        <dbReference type="ARBA" id="ARBA00022840"/>
    </source>
</evidence>
<dbReference type="InterPro" id="IPR002182">
    <property type="entry name" value="NB-ARC"/>
</dbReference>
<evidence type="ECO:0000256" key="7">
    <source>
        <dbReference type="SAM" id="MobiDB-lite"/>
    </source>
</evidence>
<dbReference type="Gene3D" id="3.80.10.10">
    <property type="entry name" value="Ribonuclease Inhibitor"/>
    <property type="match status" value="7"/>
</dbReference>
<comment type="similarity">
    <text evidence="1">Belongs to the disease resistance NB-LRR family.</text>
</comment>
<dbReference type="InterPro" id="IPR042197">
    <property type="entry name" value="Apaf_helical"/>
</dbReference>
<evidence type="ECO:0000256" key="1">
    <source>
        <dbReference type="ARBA" id="ARBA00008894"/>
    </source>
</evidence>
<feature type="coiled-coil region" evidence="6">
    <location>
        <begin position="28"/>
        <end position="62"/>
    </location>
</feature>
<dbReference type="SUPFAM" id="SSF52058">
    <property type="entry name" value="L domain-like"/>
    <property type="match status" value="1"/>
</dbReference>
<dbReference type="Proteomes" id="UP000289340">
    <property type="component" value="Chromosome 7"/>
</dbReference>
<keyword evidence="4" id="KW-0611">Plant defense</keyword>
<feature type="domain" description="Disease resistance protein At4g27190-like leucine-rich repeats" evidence="9">
    <location>
        <begin position="1065"/>
        <end position="1209"/>
    </location>
</feature>
<feature type="domain" description="Disease resistance protein At4g27190-like leucine-rich repeats" evidence="9">
    <location>
        <begin position="977"/>
        <end position="1045"/>
    </location>
</feature>
<proteinExistence type="inferred from homology"/>
<dbReference type="PRINTS" id="PR00364">
    <property type="entry name" value="DISEASERSIST"/>
</dbReference>
<feature type="domain" description="Disease resistance protein At4g27190-like leucine-rich repeats" evidence="9">
    <location>
        <begin position="798"/>
        <end position="924"/>
    </location>
</feature>
<evidence type="ECO:0000259" key="8">
    <source>
        <dbReference type="Pfam" id="PF00931"/>
    </source>
</evidence>
<keyword evidence="3" id="KW-0547">Nucleotide-binding</keyword>
<dbReference type="SUPFAM" id="SSF52540">
    <property type="entry name" value="P-loop containing nucleoside triphosphate hydrolases"/>
    <property type="match status" value="1"/>
</dbReference>
<comment type="caution">
    <text evidence="12">The sequence shown here is derived from an EMBL/GenBank/DDBJ whole genome shotgun (WGS) entry which is preliminary data.</text>
</comment>
<evidence type="ECO:0000313" key="11">
    <source>
        <dbReference type="EMBL" id="RZC01922.1"/>
    </source>
</evidence>
<protein>
    <submittedName>
        <fullName evidence="11">Disease resistance protein isoform A</fullName>
    </submittedName>
    <submittedName>
        <fullName evidence="12">Disease resistance protein isoform B</fullName>
    </submittedName>
</protein>
<feature type="domain" description="Disease resistance protein At4g27190-like leucine-rich repeats" evidence="9">
    <location>
        <begin position="1413"/>
        <end position="1516"/>
    </location>
</feature>
<feature type="domain" description="Disease resistance protein At4g27190-like leucine-rich repeats" evidence="9">
    <location>
        <begin position="2084"/>
        <end position="2148"/>
    </location>
</feature>
<evidence type="ECO:0000256" key="3">
    <source>
        <dbReference type="ARBA" id="ARBA00022741"/>
    </source>
</evidence>
<feature type="domain" description="NB-ARC" evidence="8">
    <location>
        <begin position="164"/>
        <end position="285"/>
    </location>
</feature>
<feature type="region of interest" description="Disordered" evidence="7">
    <location>
        <begin position="2451"/>
        <end position="2528"/>
    </location>
</feature>
<dbReference type="InterPro" id="IPR057135">
    <property type="entry name" value="At4g27190-like_LRR"/>
</dbReference>
<evidence type="ECO:0000313" key="13">
    <source>
        <dbReference type="Proteomes" id="UP000289340"/>
    </source>
</evidence>
<feature type="compositionally biased region" description="Basic and acidic residues" evidence="7">
    <location>
        <begin position="2504"/>
        <end position="2519"/>
    </location>
</feature>
<dbReference type="EMBL" id="QZWG01000007">
    <property type="protein sequence ID" value="RZC01923.1"/>
    <property type="molecule type" value="Genomic_DNA"/>
</dbReference>
<evidence type="ECO:0000259" key="10">
    <source>
        <dbReference type="Pfam" id="PF23598"/>
    </source>
</evidence>
<organism evidence="12 13">
    <name type="scientific">Glycine soja</name>
    <name type="common">Wild soybean</name>
    <dbReference type="NCBI Taxonomy" id="3848"/>
    <lineage>
        <taxon>Eukaryota</taxon>
        <taxon>Viridiplantae</taxon>
        <taxon>Streptophyta</taxon>
        <taxon>Embryophyta</taxon>
        <taxon>Tracheophyta</taxon>
        <taxon>Spermatophyta</taxon>
        <taxon>Magnoliopsida</taxon>
        <taxon>eudicotyledons</taxon>
        <taxon>Gunneridae</taxon>
        <taxon>Pentapetalae</taxon>
        <taxon>rosids</taxon>
        <taxon>fabids</taxon>
        <taxon>Fabales</taxon>
        <taxon>Fabaceae</taxon>
        <taxon>Papilionoideae</taxon>
        <taxon>50 kb inversion clade</taxon>
        <taxon>NPAAA clade</taxon>
        <taxon>indigoferoid/millettioid clade</taxon>
        <taxon>Phaseoleae</taxon>
        <taxon>Glycine</taxon>
        <taxon>Glycine subgen. Soja</taxon>
    </lineage>
</organism>
<dbReference type="InterPro" id="IPR050905">
    <property type="entry name" value="Plant_NBS-LRR"/>
</dbReference>
<dbReference type="EMBL" id="QZWG01000007">
    <property type="protein sequence ID" value="RZC01922.1"/>
    <property type="molecule type" value="Genomic_DNA"/>
</dbReference>
<dbReference type="Pfam" id="PF00931">
    <property type="entry name" value="NB-ARC"/>
    <property type="match status" value="1"/>
</dbReference>
<dbReference type="GO" id="GO:0043531">
    <property type="term" value="F:ADP binding"/>
    <property type="evidence" value="ECO:0007669"/>
    <property type="project" value="InterPro"/>
</dbReference>
<evidence type="ECO:0000256" key="4">
    <source>
        <dbReference type="ARBA" id="ARBA00022821"/>
    </source>
</evidence>
<evidence type="ECO:0000256" key="2">
    <source>
        <dbReference type="ARBA" id="ARBA00022737"/>
    </source>
</evidence>
<dbReference type="InterPro" id="IPR032675">
    <property type="entry name" value="LRR_dom_sf"/>
</dbReference>
<gene>
    <name evidence="12" type="ORF">D0Y65_017204</name>
</gene>
<sequence length="2610" mass="297307">MGSLIVVCHLFLTSPRLKAWLKDQWIHLKSYEARVRELECVVQKLKKKRDVIQHTIDEEEHRRGREIHVEVEEWKDRVDKLFFKYEDFKNDRYRELAEFNLLQSGYLPKPGIRYGRSREAYAIIREANGLLQTAKFDTLSYWPGPPSMAAFFSNVGYESYPSREETMRKIIEELEDPSVRMIGLHGLSGVGKTTLVKEVVKKALKDKMFDVVTMASLTKNPDIRKIQGQIADTLGVTLDEESDIARAARIQKILKNDKKNTLVILDDLWDKMDLNMLGIPYEIDNGSSQRNVTEGKSFGTDGFKNSKEGKALNDLSATRVKKEETFSQYKGCKILMISESKQALLRQMEGKANCILSLEVLKEKEAHMLFKKKAGIGDKNSEFENLAAQIANKCNGLPMSIVTTARALKNQSRSVWEDIHRKLEWQNLTGAPELSTKLSYDLLEDEELKYTFLLCARMGRDALFMDLVKYCIGLGFLQGIYTVRETRDRVYALVAKLKESGLLSDGYSCDHFTMQDTVRNAALSIAYKENHLFTMSKGKIDERPDKLERYAAISLHYCDFIEGFLKKRNYGRLRVFHVNNNNPNLEIPRNFFKGMKELKVLILTGIHLSLSKLSISSLTELRMLCLEQCVLDEDLSIIGKLKKLRILSFSGSDIENLPVELQQLEKLQIFDISNCSKLKEIPSGVISSLVSLEDLYMRNTLIQWEVEGQAHESKKASLSELKHLNQLITLDIQIPDVSYLPKNLFFDQLYSYKIVIGDLAAYLEADFKMPEKYETSRFLAIRLKGENDNIHSLKGIKMLFERVENLFLEELNAVQDIFYRLNLKGFPYLKHLSIVNNSTIESLIHPKDREQSQHPEKAFPKLESLCLNNLKKIVNICSCKLSEPSFGKLKVIKINLCGQLKSVFLISVVSLLSVLETIEVLECNSLKEIVQVETQSTGEVKLMFPELRSLKLQFLSQFVGFYPIPSRKQKELFNEKIDVSKLERMELSSIPIDIIWSVHQSSRISSFKNLTHLDVNSCWELKDVISFSMAKSLTNLQSLFVSECGKVRSIFPDCPQMEGSFFPKLKTIKLSSMKSLNKIWNSEPPSDSFIKLDTLIIEECDKLVTVFPFYIEGIFHNLCNLRVTNCRSMQAIFDIHVKVGDVANLQDVHLERLPKLEHVWKLNEDRVGILKWNNLQKICVVNCYSLKNIFPFSVANCLDNLEYLEVGQCFELREIVAISEAANTDKVSFHFPKLSTIKFSRLPKLEEPGAYDLSCPMLNDLSIEFCDKLKPFHKNAQRKPLFPEEVINKLKSMQIESQHANSPSSYMEKSNHRRHNLEELCLSRLTDTETLYSFLHRNPNLKSLSLSNCFFEEISPPTEIENLGVVPKLKSLKLINLPQLKEIGFEPDIILKRVEFLILKNCPRMTTLVPSSASLSSLTNLEVVNCAKLEYLMSPSTAKSLGQLNTMKVMKCESLVEIVGKEEDGENAGKVVFKKLKTLELVSLKKLRSFCGSDSCDFEFPSLEKTVVSACYNMEKFSEKVTSSSTPILQSIYVVHEKEKKRCCWKGDLNATIKTIFEEKKFFEGMDNMSFSEHPELQQAWQDGQVNLQYSWFCSLKILKLNKCKIQPCAIPSNILPYLKSLKELEVGDCKNVEVIFEMDVTEDAGTTFQLQNLSLERLPKLMQAWKGNGRGTHSFQNLQEVFVIGCQRLQNVFPAAVAKNLKKLHSLFIISCQRLEEIVKKEEDAEAEAAAEFVFPCLTTLHLSNLPELICFYPEPFTLGCPVLDKLHVLDCPKLELFESANRQPVFSDLKVISNLEGLALEWKHSSVLNSKLESGDYPNLLEYLIGIRLYFDVDDGGSPIFPIQILQKASPNLKAMAIDSCRSLEVFRTQIPKINKNMMLTQLFLDDVWKLRSIGSGEAQWLDEICEELNELYVSGCPHFTALLHSPSSVSFSNLKELLIFNCQRLKYLFTSSAAKKLSHLEVIDVYDCKSIKEIVAKEEDETALGDVILKQLHRISLEDLSSLECFYSGNQTLQLPSLIKVHIDKCPKMEIFSQGSIGPNSCREIATWVYPNNRRVVFHDELNSSVKKVFLHQNHIVFGDSHMLQEIRNSETLPDWNFRNLTSMVVEGCGFLTDGILPSHLLHFLSNLKKLQVRKCNSLKAIFSMGPQGSLSHLEQLQVENCDELVAIVANDEADNEEANKEIVIFSSITSLRLSDLPKLSCIYPGMHSLEWRMLKELHVKHCQKLKFFASEFQNSPDLNPDGEDRFSTDQQAIVSLEKVTPCLEVMSLGKEEAMMIEQGKLDIDLPKLNSLKLQGFQAKQGDIFPFVFGLKVSVSLPTIEKLVLLDSSFKEIFPCEKPSNGIDYDKILSQLKRLKLLSLPELKSIGLEHSWISPFIQNLKTLLVRECHDLANLTPSTVSFSNLIKLIVKDCDGLKYLFTFSTAKTLVVLKEIYITKCKSLKTIVAKDGEEGGDDEDNDVEEEGQGEGNEDEDEDQDNDVEEEGQGEGNEDEDEDEDEEEANAKGDGNEDENKGNNDEDGNQGEDNITFKKLERLTLSSLPKLKSFYTGSSSLNFPCLKVMSFSKPCRTNLFRNFKEPEQLRVKIDGIYSKRDIKSVITKQDEAEAS</sequence>
<evidence type="ECO:0000259" key="9">
    <source>
        <dbReference type="Pfam" id="PF23247"/>
    </source>
</evidence>
<dbReference type="Pfam" id="PF23598">
    <property type="entry name" value="LRR_14"/>
    <property type="match status" value="1"/>
</dbReference>
<accession>A0A445JTU9</accession>
<dbReference type="InterPro" id="IPR027417">
    <property type="entry name" value="P-loop_NTPase"/>
</dbReference>
<dbReference type="PANTHER" id="PTHR33463">
    <property type="entry name" value="NB-ARC DOMAIN-CONTAINING PROTEIN-RELATED"/>
    <property type="match status" value="1"/>
</dbReference>
<evidence type="ECO:0000313" key="12">
    <source>
        <dbReference type="EMBL" id="RZC01923.1"/>
    </source>
</evidence>
<reference evidence="12 13" key="1">
    <citation type="submission" date="2018-09" db="EMBL/GenBank/DDBJ databases">
        <title>A high-quality reference genome of wild soybean provides a powerful tool to mine soybean genomes.</title>
        <authorList>
            <person name="Xie M."/>
            <person name="Chung C.Y.L."/>
            <person name="Li M.-W."/>
            <person name="Wong F.-L."/>
            <person name="Chan T.-F."/>
            <person name="Lam H.-M."/>
        </authorList>
    </citation>
    <scope>NUCLEOTIDE SEQUENCE [LARGE SCALE GENOMIC DNA]</scope>
    <source>
        <strain evidence="13">cv. W05</strain>
        <tissue evidence="12">Hypocotyl of etiolated seedlings</tissue>
    </source>
</reference>
<evidence type="ECO:0000256" key="6">
    <source>
        <dbReference type="SAM" id="Coils"/>
    </source>
</evidence>
<name>A0A445JTU9_GLYSO</name>
<dbReference type="InterPro" id="IPR055414">
    <property type="entry name" value="LRR_R13L4/SHOC2-like"/>
</dbReference>
<feature type="domain" description="Disease resistance R13L4/SHOC-2-like LRR" evidence="10">
    <location>
        <begin position="613"/>
        <end position="744"/>
    </location>
</feature>
<feature type="domain" description="Disease resistance protein At4g27190-like leucine-rich repeats" evidence="9">
    <location>
        <begin position="2152"/>
        <end position="2230"/>
    </location>
</feature>
<feature type="domain" description="Disease resistance protein At4g27190-like leucine-rich repeats" evidence="9">
    <location>
        <begin position="2272"/>
        <end position="2402"/>
    </location>
</feature>
<dbReference type="GO" id="GO:0005524">
    <property type="term" value="F:ATP binding"/>
    <property type="evidence" value="ECO:0007669"/>
    <property type="project" value="UniProtKB-KW"/>
</dbReference>
<feature type="domain" description="Disease resistance protein At4g27190-like leucine-rich repeats" evidence="9">
    <location>
        <begin position="1569"/>
        <end position="1714"/>
    </location>
</feature>
<keyword evidence="5" id="KW-0067">ATP-binding</keyword>
<dbReference type="Gene3D" id="1.10.8.430">
    <property type="entry name" value="Helical domain of apoptotic protease-activating factors"/>
    <property type="match status" value="1"/>
</dbReference>
<dbReference type="SUPFAM" id="SSF52047">
    <property type="entry name" value="RNI-like"/>
    <property type="match status" value="5"/>
</dbReference>
<feature type="domain" description="Disease resistance protein At4g27190-like leucine-rich repeats" evidence="9">
    <location>
        <begin position="1931"/>
        <end position="2033"/>
    </location>
</feature>
<keyword evidence="2" id="KW-0677">Repeat</keyword>
<keyword evidence="6" id="KW-0175">Coiled coil</keyword>
<dbReference type="PANTHER" id="PTHR33463:SF196">
    <property type="entry name" value="NB-ARC DOMAIN DISEASE RESISTANCE PROTEIN"/>
    <property type="match status" value="1"/>
</dbReference>
<dbReference type="GO" id="GO:0006952">
    <property type="term" value="P:defense response"/>
    <property type="evidence" value="ECO:0007669"/>
    <property type="project" value="UniProtKB-KW"/>
</dbReference>
<dbReference type="Gene3D" id="3.40.50.300">
    <property type="entry name" value="P-loop containing nucleotide triphosphate hydrolases"/>
    <property type="match status" value="1"/>
</dbReference>